<dbReference type="GO" id="GO:0016740">
    <property type="term" value="F:transferase activity"/>
    <property type="evidence" value="ECO:0007669"/>
    <property type="project" value="UniProtKB-KW"/>
</dbReference>
<keyword evidence="1" id="KW-0812">Transmembrane</keyword>
<gene>
    <name evidence="2" type="ORF">FHR95_000225</name>
</gene>
<protein>
    <submittedName>
        <fullName evidence="2">Phosphoglycerol transferase MdoB-like AlkP superfamily enzyme</fullName>
    </submittedName>
</protein>
<name>A0A7W5DHH3_9GAMM</name>
<accession>A0A7W5DHH3</accession>
<evidence type="ECO:0000256" key="1">
    <source>
        <dbReference type="SAM" id="Phobius"/>
    </source>
</evidence>
<dbReference type="AlphaFoldDB" id="A0A7W5DHH3"/>
<keyword evidence="1" id="KW-1133">Transmembrane helix</keyword>
<keyword evidence="1" id="KW-0472">Membrane</keyword>
<dbReference type="Pfam" id="PF11137">
    <property type="entry name" value="DUF2909"/>
    <property type="match status" value="1"/>
</dbReference>
<evidence type="ECO:0000313" key="2">
    <source>
        <dbReference type="EMBL" id="MBB3182701.1"/>
    </source>
</evidence>
<keyword evidence="3" id="KW-1185">Reference proteome</keyword>
<dbReference type="InterPro" id="IPR021313">
    <property type="entry name" value="DUF2909"/>
</dbReference>
<evidence type="ECO:0000313" key="3">
    <source>
        <dbReference type="Proteomes" id="UP000563050"/>
    </source>
</evidence>
<feature type="transmembrane region" description="Helical" evidence="1">
    <location>
        <begin position="39"/>
        <end position="58"/>
    </location>
</feature>
<keyword evidence="2" id="KW-0808">Transferase</keyword>
<dbReference type="RefSeq" id="WP_183313045.1">
    <property type="nucleotide sequence ID" value="NZ_JACHXQ010000001.1"/>
</dbReference>
<feature type="transmembrane region" description="Helical" evidence="1">
    <location>
        <begin position="6"/>
        <end position="27"/>
    </location>
</feature>
<proteinExistence type="predicted"/>
<sequence length="64" mass="6809">MILKIVIALVFLAMVTSLAMGAGFLFRDDSRSRRVLVSLKIRVALAALLLVLLGYGFTLGGLGS</sequence>
<organism evidence="2 3">
    <name type="scientific">Halomonas fontilapidosi</name>
    <dbReference type="NCBI Taxonomy" id="616675"/>
    <lineage>
        <taxon>Bacteria</taxon>
        <taxon>Pseudomonadati</taxon>
        <taxon>Pseudomonadota</taxon>
        <taxon>Gammaproteobacteria</taxon>
        <taxon>Oceanospirillales</taxon>
        <taxon>Halomonadaceae</taxon>
        <taxon>Halomonas</taxon>
    </lineage>
</organism>
<comment type="caution">
    <text evidence="2">The sequence shown here is derived from an EMBL/GenBank/DDBJ whole genome shotgun (WGS) entry which is preliminary data.</text>
</comment>
<dbReference type="EMBL" id="JACHXQ010000001">
    <property type="protein sequence ID" value="MBB3182701.1"/>
    <property type="molecule type" value="Genomic_DNA"/>
</dbReference>
<dbReference type="Proteomes" id="UP000563050">
    <property type="component" value="Unassembled WGS sequence"/>
</dbReference>
<reference evidence="2 3" key="1">
    <citation type="submission" date="2020-08" db="EMBL/GenBank/DDBJ databases">
        <title>Genomic Encyclopedia of Type Strains, Phase III (KMG-III): the genomes of soil and plant-associated and newly described type strains.</title>
        <authorList>
            <person name="Whitman W."/>
        </authorList>
    </citation>
    <scope>NUCLEOTIDE SEQUENCE [LARGE SCALE GENOMIC DNA]</scope>
    <source>
        <strain evidence="2 3">CECT 7341</strain>
    </source>
</reference>